<dbReference type="STRING" id="1304281.ACM44_02980"/>
<sequence length="331" mass="37173">MKLSWQKTRLNLKETFSIAYGNYDFRDALLISLSHQNKTGFGECVAINYYGIDLDDFILKLREIQLVVENQKIAPPKNFYRFLSGLDLHAFLASALDCAYWDLYGKLEGKTFSELNGFHDQKLPESSYTISIAPIDEQIRKIKNSDWNCFKVKCNGLDPENIFKILATGKKIALDSNTSFSDPDCDFLQSNPLSQNFLYIEQPRPIGEYQILDKNKNAVWMADEDCQNITYLEKLLPHYSAINIKLMKCGGITPALELICEAKKLGYKVMIGCMTESSVGISAGIAVSQLCDFADLDGANLISNDFAKGSFVERGKLFLSEKPGLGIELIS</sequence>
<protein>
    <submittedName>
        <fullName evidence="4">Chloromuconate cycloisomerase</fullName>
    </submittedName>
</protein>
<evidence type="ECO:0000259" key="3">
    <source>
        <dbReference type="Pfam" id="PF13378"/>
    </source>
</evidence>
<gene>
    <name evidence="4" type="ORF">ACM44_02980</name>
</gene>
<dbReference type="SUPFAM" id="SSF54826">
    <property type="entry name" value="Enolase N-terminal domain-like"/>
    <property type="match status" value="1"/>
</dbReference>
<dbReference type="InterPro" id="IPR029065">
    <property type="entry name" value="Enolase_C-like"/>
</dbReference>
<comment type="caution">
    <text evidence="4">The sequence shown here is derived from an EMBL/GenBank/DDBJ whole genome shotgun (WGS) entry which is preliminary data.</text>
</comment>
<evidence type="ECO:0000256" key="2">
    <source>
        <dbReference type="ARBA" id="ARBA00022723"/>
    </source>
</evidence>
<dbReference type="SUPFAM" id="SSF51604">
    <property type="entry name" value="Enolase C-terminal domain-like"/>
    <property type="match status" value="1"/>
</dbReference>
<evidence type="ECO:0000313" key="4">
    <source>
        <dbReference type="EMBL" id="KMQ72003.1"/>
    </source>
</evidence>
<evidence type="ECO:0000313" key="5">
    <source>
        <dbReference type="Proteomes" id="UP000035900"/>
    </source>
</evidence>
<dbReference type="Gene3D" id="3.20.20.120">
    <property type="entry name" value="Enolase-like C-terminal domain"/>
    <property type="match status" value="1"/>
</dbReference>
<dbReference type="Proteomes" id="UP000035900">
    <property type="component" value="Unassembled WGS sequence"/>
</dbReference>
<comment type="similarity">
    <text evidence="1">Belongs to the mandelate racemase/muconate lactonizing enzyme family.</text>
</comment>
<dbReference type="InterPro" id="IPR036849">
    <property type="entry name" value="Enolase-like_C_sf"/>
</dbReference>
<dbReference type="InterPro" id="IPR029017">
    <property type="entry name" value="Enolase-like_N"/>
</dbReference>
<accession>A0A0J7J0M8</accession>
<dbReference type="AlphaFoldDB" id="A0A0J7J0M8"/>
<organism evidence="4 5">
    <name type="scientific">Chryseobacterium koreense CCUG 49689</name>
    <dbReference type="NCBI Taxonomy" id="1304281"/>
    <lineage>
        <taxon>Bacteria</taxon>
        <taxon>Pseudomonadati</taxon>
        <taxon>Bacteroidota</taxon>
        <taxon>Flavobacteriia</taxon>
        <taxon>Flavobacteriales</taxon>
        <taxon>Weeksellaceae</taxon>
        <taxon>Chryseobacterium group</taxon>
        <taxon>Chryseobacterium</taxon>
    </lineage>
</organism>
<feature type="domain" description="Enolase C-terminal" evidence="3">
    <location>
        <begin position="147"/>
        <end position="329"/>
    </location>
</feature>
<keyword evidence="2" id="KW-0479">Metal-binding</keyword>
<dbReference type="Pfam" id="PF13378">
    <property type="entry name" value="MR_MLE_C"/>
    <property type="match status" value="1"/>
</dbReference>
<dbReference type="EMBL" id="LFNG01000004">
    <property type="protein sequence ID" value="KMQ72003.1"/>
    <property type="molecule type" value="Genomic_DNA"/>
</dbReference>
<name>A0A0J7J0M8_9FLAO</name>
<keyword evidence="4" id="KW-0413">Isomerase</keyword>
<reference evidence="4 5" key="1">
    <citation type="journal article" date="2004" name="Int. J. Syst. Evol. Microbiol.">
        <title>Kaistella koreensis gen. nov., sp. nov., a novel member of the Chryseobacterium-Bergeyella-Riemerella branch.</title>
        <authorList>
            <person name="Kim M.K."/>
            <person name="Im W.T."/>
            <person name="Shin Y.K."/>
            <person name="Lim J.H."/>
            <person name="Kim S.H."/>
            <person name="Lee B.C."/>
            <person name="Park M.Y."/>
            <person name="Lee K.Y."/>
            <person name="Lee S.T."/>
        </authorList>
    </citation>
    <scope>NUCLEOTIDE SEQUENCE [LARGE SCALE GENOMIC DNA]</scope>
    <source>
        <strain evidence="4 5">CCUG 49689</strain>
    </source>
</reference>
<proteinExistence type="inferred from homology"/>
<dbReference type="InterPro" id="IPR034593">
    <property type="entry name" value="DgoD-like"/>
</dbReference>
<dbReference type="RefSeq" id="WP_048498625.1">
    <property type="nucleotide sequence ID" value="NZ_LFNG01000004.1"/>
</dbReference>
<dbReference type="PANTHER" id="PTHR48080:SF3">
    <property type="entry name" value="ENOLASE SUPERFAMILY MEMBER DDB_G0284701"/>
    <property type="match status" value="1"/>
</dbReference>
<dbReference type="Gene3D" id="3.30.390.10">
    <property type="entry name" value="Enolase-like, N-terminal domain"/>
    <property type="match status" value="1"/>
</dbReference>
<dbReference type="GO" id="GO:0046872">
    <property type="term" value="F:metal ion binding"/>
    <property type="evidence" value="ECO:0007669"/>
    <property type="project" value="UniProtKB-KW"/>
</dbReference>
<dbReference type="OrthoDB" id="9775391at2"/>
<dbReference type="PANTHER" id="PTHR48080">
    <property type="entry name" value="D-GALACTONATE DEHYDRATASE-RELATED"/>
    <property type="match status" value="1"/>
</dbReference>
<evidence type="ECO:0000256" key="1">
    <source>
        <dbReference type="ARBA" id="ARBA00008031"/>
    </source>
</evidence>
<dbReference type="PATRIC" id="fig|1304281.5.peg.644"/>
<dbReference type="GO" id="GO:0016854">
    <property type="term" value="F:racemase and epimerase activity"/>
    <property type="evidence" value="ECO:0007669"/>
    <property type="project" value="UniProtKB-ARBA"/>
</dbReference>
<keyword evidence="5" id="KW-1185">Reference proteome</keyword>